<evidence type="ECO:0000313" key="3">
    <source>
        <dbReference type="Proteomes" id="UP000027138"/>
    </source>
</evidence>
<reference evidence="2 3" key="1">
    <citation type="journal article" date="2014" name="PLoS ONE">
        <title>Global Analysis of Gene Expression Profiles in Physic Nut (Jatropha curcas L.) Seedlings Exposed to Salt Stress.</title>
        <authorList>
            <person name="Zhang L."/>
            <person name="Zhang C."/>
            <person name="Wu P."/>
            <person name="Chen Y."/>
            <person name="Li M."/>
            <person name="Jiang H."/>
            <person name="Wu G."/>
        </authorList>
    </citation>
    <scope>NUCLEOTIDE SEQUENCE [LARGE SCALE GENOMIC DNA]</scope>
    <source>
        <strain evidence="3">cv. GZQX0401</strain>
        <tissue evidence="2">Young leaves</tissue>
    </source>
</reference>
<evidence type="ECO:0000259" key="1">
    <source>
        <dbReference type="Pfam" id="PF10536"/>
    </source>
</evidence>
<dbReference type="AlphaFoldDB" id="A0A067KIV9"/>
<sequence length="365" mass="41809">MNPSFNHSMHSWARSLSKVEKINLKRYGLSPIITLRGVVIDWNFLWACIRLWDPEAHVFRFGAMMEEMCPLFEEFCAIIGCDPNAPLVRHEVKVGYVRSFESLFQFSRPQARAMIVDDQKAILLPLIDEFSEVRLDDPDRMRLRMRAFVFCLLSGFLFNKDPGFGDLRFCPMIRQMEDMGCIGGIVLAETIRSLDRAALGFEDWTVSPIILQKGSITQVWLKDHLQVVAAPTRLPYNPSQYRMRRILITHPSADAWTSWLIELGPNEVLWFVPWYDTTCFIQVSSRHARVYLLGLTHCTWYCASRVMRQMGIDQTVPIVDDSSSDSAITPGVTRAVLRAWVRDHLMVRPLPNPAGVQTSPELDSG</sequence>
<proteinExistence type="predicted"/>
<feature type="domain" description="Aminotransferase-like plant mobile" evidence="1">
    <location>
        <begin position="34"/>
        <end position="318"/>
    </location>
</feature>
<gene>
    <name evidence="2" type="ORF">JCGZ_14891</name>
</gene>
<name>A0A067KIV9_JATCU</name>
<organism evidence="2 3">
    <name type="scientific">Jatropha curcas</name>
    <name type="common">Barbados nut</name>
    <dbReference type="NCBI Taxonomy" id="180498"/>
    <lineage>
        <taxon>Eukaryota</taxon>
        <taxon>Viridiplantae</taxon>
        <taxon>Streptophyta</taxon>
        <taxon>Embryophyta</taxon>
        <taxon>Tracheophyta</taxon>
        <taxon>Spermatophyta</taxon>
        <taxon>Magnoliopsida</taxon>
        <taxon>eudicotyledons</taxon>
        <taxon>Gunneridae</taxon>
        <taxon>Pentapetalae</taxon>
        <taxon>rosids</taxon>
        <taxon>fabids</taxon>
        <taxon>Malpighiales</taxon>
        <taxon>Euphorbiaceae</taxon>
        <taxon>Crotonoideae</taxon>
        <taxon>Jatropheae</taxon>
        <taxon>Jatropha</taxon>
    </lineage>
</organism>
<dbReference type="InterPro" id="IPR044824">
    <property type="entry name" value="MAIN-like"/>
</dbReference>
<accession>A0A067KIV9</accession>
<dbReference type="GO" id="GO:0010073">
    <property type="term" value="P:meristem maintenance"/>
    <property type="evidence" value="ECO:0007669"/>
    <property type="project" value="InterPro"/>
</dbReference>
<dbReference type="EMBL" id="KK914596">
    <property type="protein sequence ID" value="KDP31734.1"/>
    <property type="molecule type" value="Genomic_DNA"/>
</dbReference>
<dbReference type="InterPro" id="IPR019557">
    <property type="entry name" value="AminoTfrase-like_pln_mobile"/>
</dbReference>
<protein>
    <recommendedName>
        <fullName evidence="1">Aminotransferase-like plant mobile domain-containing protein</fullName>
    </recommendedName>
</protein>
<keyword evidence="3" id="KW-1185">Reference proteome</keyword>
<dbReference type="PANTHER" id="PTHR46033">
    <property type="entry name" value="PROTEIN MAIN-LIKE 2"/>
    <property type="match status" value="1"/>
</dbReference>
<evidence type="ECO:0000313" key="2">
    <source>
        <dbReference type="EMBL" id="KDP31734.1"/>
    </source>
</evidence>
<dbReference type="PANTHER" id="PTHR46033:SF8">
    <property type="entry name" value="PROTEIN MAINTENANCE OF MERISTEMS-LIKE"/>
    <property type="match status" value="1"/>
</dbReference>
<dbReference type="Proteomes" id="UP000027138">
    <property type="component" value="Unassembled WGS sequence"/>
</dbReference>
<dbReference type="Pfam" id="PF10536">
    <property type="entry name" value="PMD"/>
    <property type="match status" value="1"/>
</dbReference>